<evidence type="ECO:0000256" key="2">
    <source>
        <dbReference type="ARBA" id="ARBA00022723"/>
    </source>
</evidence>
<name>A0A1E3RSX4_9MYCO</name>
<dbReference type="EMBL" id="MIGZ01000082">
    <property type="protein sequence ID" value="ODQ93005.1"/>
    <property type="molecule type" value="Genomic_DNA"/>
</dbReference>
<evidence type="ECO:0000313" key="4">
    <source>
        <dbReference type="EMBL" id="ODQ93005.1"/>
    </source>
</evidence>
<evidence type="ECO:0000259" key="3">
    <source>
        <dbReference type="Pfam" id="PF01557"/>
    </source>
</evidence>
<gene>
    <name evidence="4" type="ORF">BHQ17_14855</name>
</gene>
<dbReference type="GO" id="GO:0046872">
    <property type="term" value="F:metal ion binding"/>
    <property type="evidence" value="ECO:0007669"/>
    <property type="project" value="UniProtKB-KW"/>
</dbReference>
<evidence type="ECO:0000256" key="1">
    <source>
        <dbReference type="ARBA" id="ARBA00010211"/>
    </source>
</evidence>
<organism evidence="4 5">
    <name type="scientific">Mycolicibacterium holsaticum</name>
    <dbReference type="NCBI Taxonomy" id="152142"/>
    <lineage>
        <taxon>Bacteria</taxon>
        <taxon>Bacillati</taxon>
        <taxon>Actinomycetota</taxon>
        <taxon>Actinomycetes</taxon>
        <taxon>Mycobacteriales</taxon>
        <taxon>Mycobacteriaceae</taxon>
        <taxon>Mycolicibacterium</taxon>
    </lineage>
</organism>
<proteinExistence type="inferred from homology"/>
<evidence type="ECO:0000313" key="5">
    <source>
        <dbReference type="Proteomes" id="UP000094243"/>
    </source>
</evidence>
<dbReference type="Pfam" id="PF01557">
    <property type="entry name" value="FAA_hydrolase"/>
    <property type="match status" value="1"/>
</dbReference>
<comment type="similarity">
    <text evidence="1">Belongs to the FAH family.</text>
</comment>
<dbReference type="InterPro" id="IPR051121">
    <property type="entry name" value="FAH"/>
</dbReference>
<feature type="domain" description="Fumarylacetoacetase-like C-terminal" evidence="3">
    <location>
        <begin position="74"/>
        <end position="285"/>
    </location>
</feature>
<dbReference type="PANTHER" id="PTHR42796">
    <property type="entry name" value="FUMARYLACETOACETATE HYDROLASE DOMAIN-CONTAINING PROTEIN 2A-RELATED"/>
    <property type="match status" value="1"/>
</dbReference>
<dbReference type="AlphaFoldDB" id="A0A1E3RSX4"/>
<comment type="caution">
    <text evidence="4">The sequence shown here is derived from an EMBL/GenBank/DDBJ whole genome shotgun (WGS) entry which is preliminary data.</text>
</comment>
<dbReference type="GO" id="GO:0019752">
    <property type="term" value="P:carboxylic acid metabolic process"/>
    <property type="evidence" value="ECO:0007669"/>
    <property type="project" value="UniProtKB-ARBA"/>
</dbReference>
<dbReference type="InterPro" id="IPR011234">
    <property type="entry name" value="Fumarylacetoacetase-like_C"/>
</dbReference>
<reference evidence="5" key="1">
    <citation type="submission" date="2016-09" db="EMBL/GenBank/DDBJ databases">
        <authorList>
            <person name="Greninger A.L."/>
            <person name="Jerome K.R."/>
            <person name="Mcnair B."/>
            <person name="Wallis C."/>
            <person name="Fang F."/>
        </authorList>
    </citation>
    <scope>NUCLEOTIDE SEQUENCE [LARGE SCALE GENOMIC DNA]</scope>
    <source>
        <strain evidence="5">M7</strain>
    </source>
</reference>
<dbReference type="RefSeq" id="WP_069405935.1">
    <property type="nucleotide sequence ID" value="NZ_JBHRZJ010000011.1"/>
</dbReference>
<keyword evidence="2" id="KW-0479">Metal-binding</keyword>
<dbReference type="PANTHER" id="PTHR42796:SF4">
    <property type="entry name" value="FUMARYLACETOACETATE HYDROLASE DOMAIN-CONTAINING PROTEIN 2A"/>
    <property type="match status" value="1"/>
</dbReference>
<dbReference type="OrthoDB" id="9805307at2"/>
<accession>A0A1E3RSX4</accession>
<dbReference type="FunFam" id="3.90.850.10:FF:000002">
    <property type="entry name" value="2-hydroxyhepta-2,4-diene-1,7-dioate isomerase"/>
    <property type="match status" value="1"/>
</dbReference>
<sequence length="291" mass="31416">MQLATFQMPGGQAKPGAVRRDEVIDLSAICDEILDLVADPALFDDAKRAAANNESTARLADVRLLAPIPRPGHIYCVGWNYPKHYEEGIGKRAGQETDERKFATFFSKPNGSVIGPGDAIAWDAAVTTKLDYEGELAVVIGKGGRSISEECAKDHVFGYTLANDITARDIQRRHGGQWQKGKGMDTYCPLGPVIVTADALDERSLTLRSLVNGEVRQEASTGSLFYPVERIIAQLSLGMTLEPGDVILTGTPSGVGFAHDPPLFLEPGDVTEVEIAEIGRLVNRVEKIALT</sequence>
<keyword evidence="5" id="KW-1185">Reference proteome</keyword>
<protein>
    <recommendedName>
        <fullName evidence="3">Fumarylacetoacetase-like C-terminal domain-containing protein</fullName>
    </recommendedName>
</protein>
<dbReference type="Gene3D" id="3.90.850.10">
    <property type="entry name" value="Fumarylacetoacetase-like, C-terminal domain"/>
    <property type="match status" value="1"/>
</dbReference>
<dbReference type="Proteomes" id="UP000094243">
    <property type="component" value="Unassembled WGS sequence"/>
</dbReference>
<dbReference type="InterPro" id="IPR036663">
    <property type="entry name" value="Fumarylacetoacetase_C_sf"/>
</dbReference>
<dbReference type="GO" id="GO:0016853">
    <property type="term" value="F:isomerase activity"/>
    <property type="evidence" value="ECO:0007669"/>
    <property type="project" value="UniProtKB-ARBA"/>
</dbReference>
<dbReference type="SUPFAM" id="SSF56529">
    <property type="entry name" value="FAH"/>
    <property type="match status" value="1"/>
</dbReference>